<keyword evidence="3" id="KW-1185">Reference proteome</keyword>
<organism evidence="2 3">
    <name type="scientific">Desulfolithobacter dissulfuricans</name>
    <dbReference type="NCBI Taxonomy" id="2795293"/>
    <lineage>
        <taxon>Bacteria</taxon>
        <taxon>Pseudomonadati</taxon>
        <taxon>Thermodesulfobacteriota</taxon>
        <taxon>Desulfobulbia</taxon>
        <taxon>Desulfobulbales</taxon>
        <taxon>Desulfobulbaceae</taxon>
        <taxon>Desulfolithobacter</taxon>
    </lineage>
</organism>
<dbReference type="KEGG" id="ddu:GF1_06250"/>
<accession>A0A915TYR7</accession>
<sequence length="200" mass="21147">MIQTLCRALLFFLAIMVPGPGGATVTGDDVLATIQQAVRQYEQGDYAGAASNLEYAAQLVRQKKSEKLKQVLPPPLAGWEAGPATAQAVGTAVFGGGVTVSRTYTRDSSQVTIEIVSDSPVLQSVMMMLNNPMFAGASGGVLQMIHGHQAIVKYSEADHGGDISMVIGNQLMVTVRGERVGLQDLLAYAGAVDFTALDRY</sequence>
<protein>
    <submittedName>
        <fullName evidence="2">Uncharacterized protein</fullName>
    </submittedName>
</protein>
<dbReference type="EMBL" id="AP024233">
    <property type="protein sequence ID" value="BCO08249.1"/>
    <property type="molecule type" value="Genomic_DNA"/>
</dbReference>
<gene>
    <name evidence="2" type="ORF">GF1_06250</name>
</gene>
<feature type="chain" id="PRO_5036873873" evidence="1">
    <location>
        <begin position="24"/>
        <end position="200"/>
    </location>
</feature>
<reference evidence="2" key="1">
    <citation type="submission" date="2020-12" db="EMBL/GenBank/DDBJ databases">
        <title>Desulfobium dissulfuricans gen. nov., sp. nov., a novel mesophilic, sulfate-reducing bacterium isolated from a deep-sea hydrothermal vent.</title>
        <authorList>
            <person name="Hashimoto Y."/>
            <person name="Tame A."/>
            <person name="Sawayama S."/>
            <person name="Miyazaki J."/>
            <person name="Takai K."/>
            <person name="Nakagawa S."/>
        </authorList>
    </citation>
    <scope>NUCLEOTIDE SEQUENCE</scope>
    <source>
        <strain evidence="2">GF1</strain>
    </source>
</reference>
<keyword evidence="1" id="KW-0732">Signal</keyword>
<dbReference type="Proteomes" id="UP001063350">
    <property type="component" value="Chromosome"/>
</dbReference>
<evidence type="ECO:0000313" key="2">
    <source>
        <dbReference type="EMBL" id="BCO08249.1"/>
    </source>
</evidence>
<evidence type="ECO:0000313" key="3">
    <source>
        <dbReference type="Proteomes" id="UP001063350"/>
    </source>
</evidence>
<dbReference type="RefSeq" id="WP_267928158.1">
    <property type="nucleotide sequence ID" value="NZ_AP024233.1"/>
</dbReference>
<evidence type="ECO:0000256" key="1">
    <source>
        <dbReference type="SAM" id="SignalP"/>
    </source>
</evidence>
<name>A0A915TYR7_9BACT</name>
<dbReference type="AlphaFoldDB" id="A0A915TYR7"/>
<proteinExistence type="predicted"/>
<feature type="signal peptide" evidence="1">
    <location>
        <begin position="1"/>
        <end position="23"/>
    </location>
</feature>